<evidence type="ECO:0000313" key="2">
    <source>
        <dbReference type="Proteomes" id="UP000288096"/>
    </source>
</evidence>
<gene>
    <name evidence="1" type="ORF">DENIS_1473</name>
</gene>
<dbReference type="Pfam" id="PF13366">
    <property type="entry name" value="PDDEXK_3"/>
    <property type="match status" value="1"/>
</dbReference>
<reference evidence="2" key="1">
    <citation type="submission" date="2017-11" db="EMBL/GenBank/DDBJ databases">
        <authorList>
            <person name="Watanabe M."/>
            <person name="Kojima H."/>
        </authorList>
    </citation>
    <scope>NUCLEOTIDE SEQUENCE [LARGE SCALE GENOMIC DNA]</scope>
    <source>
        <strain evidence="2">Tokyo 01</strain>
    </source>
</reference>
<dbReference type="InterPro" id="IPR026350">
    <property type="entry name" value="GxxExxY"/>
</dbReference>
<dbReference type="RefSeq" id="WP_124327921.1">
    <property type="nucleotide sequence ID" value="NZ_BEXT01000001.1"/>
</dbReference>
<accession>A0A401FU70</accession>
<proteinExistence type="predicted"/>
<evidence type="ECO:0000313" key="1">
    <source>
        <dbReference type="EMBL" id="GBC60516.1"/>
    </source>
</evidence>
<reference evidence="2" key="2">
    <citation type="submission" date="2019-01" db="EMBL/GenBank/DDBJ databases">
        <title>Genome sequence of Desulfonema ishimotonii strain Tokyo 01.</title>
        <authorList>
            <person name="Fukui M."/>
        </authorList>
    </citation>
    <scope>NUCLEOTIDE SEQUENCE [LARGE SCALE GENOMIC DNA]</scope>
    <source>
        <strain evidence="2">Tokyo 01</strain>
    </source>
</reference>
<sequence>MNQQYKYSDLTGKVIGCAMEVHRVLGNGFQEVIYQRALAHEFGLQRLRFAREYEMPVFYKDHQVGTRRADFVVENVISVEIKAIISLEDVHLAQAINYLEAYNLEIGLLINFGARSLEFKRVRNRQMSEL</sequence>
<dbReference type="Proteomes" id="UP000288096">
    <property type="component" value="Unassembled WGS sequence"/>
</dbReference>
<dbReference type="EMBL" id="BEXT01000001">
    <property type="protein sequence ID" value="GBC60516.1"/>
    <property type="molecule type" value="Genomic_DNA"/>
</dbReference>
<protein>
    <submittedName>
        <fullName evidence="1">GxxExxY protein</fullName>
    </submittedName>
</protein>
<name>A0A401FU70_9BACT</name>
<dbReference type="OrthoDB" id="9798792at2"/>
<comment type="caution">
    <text evidence="1">The sequence shown here is derived from an EMBL/GenBank/DDBJ whole genome shotgun (WGS) entry which is preliminary data.</text>
</comment>
<organism evidence="1 2">
    <name type="scientific">Desulfonema ishimotonii</name>
    <dbReference type="NCBI Taxonomy" id="45657"/>
    <lineage>
        <taxon>Bacteria</taxon>
        <taxon>Pseudomonadati</taxon>
        <taxon>Thermodesulfobacteriota</taxon>
        <taxon>Desulfobacteria</taxon>
        <taxon>Desulfobacterales</taxon>
        <taxon>Desulfococcaceae</taxon>
        <taxon>Desulfonema</taxon>
    </lineage>
</organism>
<keyword evidence="2" id="KW-1185">Reference proteome</keyword>
<dbReference type="NCBIfam" id="TIGR04256">
    <property type="entry name" value="GxxExxY"/>
    <property type="match status" value="1"/>
</dbReference>
<dbReference type="AlphaFoldDB" id="A0A401FU70"/>